<name>A0AA36GZW8_CYLNA</name>
<dbReference type="PANTHER" id="PTHR23017">
    <property type="entry name" value="SERPENTINE RECEPTOR, CLASS X"/>
    <property type="match status" value="1"/>
</dbReference>
<comment type="caution">
    <text evidence="2">The sequence shown here is derived from an EMBL/GenBank/DDBJ whole genome shotgun (WGS) entry which is preliminary data.</text>
</comment>
<dbReference type="PANTHER" id="PTHR23017:SF3">
    <property type="entry name" value="G-PROTEIN COUPLED RECEPTORS FAMILY 1 PROFILE DOMAIN-CONTAINING PROTEIN"/>
    <property type="match status" value="1"/>
</dbReference>
<keyword evidence="3" id="KW-1185">Reference proteome</keyword>
<sequence length="216" mass="24907">MTYYYPQNILHYIAPASGDTIIFNEGRKVWGKGIEESSMEEGRSLERARSECYFHYNATEWVFKFADTKCGSIISTYTDNYTSTIFLVVICVLDCTTLVKLRTSNNMLGTQAGNVSNHIHKKRRQIEIRFFMQTLYQNALFLYEIISFYYVSALLTNKWAVFITATLSWEMCHALDGFIVARFHFQLSFIGLKTKSQATATSVKVGEKNKRLTRTV</sequence>
<protein>
    <recommendedName>
        <fullName evidence="1">7TM GPCR serpentine receptor class x (Srx) domain-containing protein</fullName>
    </recommendedName>
</protein>
<evidence type="ECO:0000259" key="1">
    <source>
        <dbReference type="Pfam" id="PF10328"/>
    </source>
</evidence>
<feature type="domain" description="7TM GPCR serpentine receptor class x (Srx)" evidence="1">
    <location>
        <begin position="49"/>
        <end position="184"/>
    </location>
</feature>
<gene>
    <name evidence="2" type="ORF">CYNAS_LOCUS13180</name>
</gene>
<dbReference type="EMBL" id="CATQJL010000305">
    <property type="protein sequence ID" value="CAJ0601197.1"/>
    <property type="molecule type" value="Genomic_DNA"/>
</dbReference>
<dbReference type="Pfam" id="PF10328">
    <property type="entry name" value="7TM_GPCR_Srx"/>
    <property type="match status" value="1"/>
</dbReference>
<accession>A0AA36GZW8</accession>
<proteinExistence type="predicted"/>
<dbReference type="InterPro" id="IPR019430">
    <property type="entry name" value="7TM_GPCR_serpentine_rcpt_Srx"/>
</dbReference>
<dbReference type="AlphaFoldDB" id="A0AA36GZW8"/>
<evidence type="ECO:0000313" key="3">
    <source>
        <dbReference type="Proteomes" id="UP001176961"/>
    </source>
</evidence>
<evidence type="ECO:0000313" key="2">
    <source>
        <dbReference type="EMBL" id="CAJ0601197.1"/>
    </source>
</evidence>
<reference evidence="2" key="1">
    <citation type="submission" date="2023-07" db="EMBL/GenBank/DDBJ databases">
        <authorList>
            <consortium name="CYATHOMIX"/>
        </authorList>
    </citation>
    <scope>NUCLEOTIDE SEQUENCE</scope>
    <source>
        <strain evidence="2">N/A</strain>
    </source>
</reference>
<organism evidence="2 3">
    <name type="scientific">Cylicocyclus nassatus</name>
    <name type="common">Nematode worm</name>
    <dbReference type="NCBI Taxonomy" id="53992"/>
    <lineage>
        <taxon>Eukaryota</taxon>
        <taxon>Metazoa</taxon>
        <taxon>Ecdysozoa</taxon>
        <taxon>Nematoda</taxon>
        <taxon>Chromadorea</taxon>
        <taxon>Rhabditida</taxon>
        <taxon>Rhabditina</taxon>
        <taxon>Rhabditomorpha</taxon>
        <taxon>Strongyloidea</taxon>
        <taxon>Strongylidae</taxon>
        <taxon>Cylicocyclus</taxon>
    </lineage>
</organism>
<dbReference type="Proteomes" id="UP001176961">
    <property type="component" value="Unassembled WGS sequence"/>
</dbReference>